<dbReference type="Pfam" id="PF13692">
    <property type="entry name" value="Glyco_trans_1_4"/>
    <property type="match status" value="1"/>
</dbReference>
<keyword evidence="3" id="KW-1185">Reference proteome</keyword>
<proteinExistence type="predicted"/>
<dbReference type="OrthoDB" id="9802525at2"/>
<comment type="caution">
    <text evidence="2">The sequence shown here is derived from an EMBL/GenBank/DDBJ whole genome shotgun (WGS) entry which is preliminary data.</text>
</comment>
<dbReference type="Gene3D" id="3.40.50.2000">
    <property type="entry name" value="Glycogen Phosphorylase B"/>
    <property type="match status" value="2"/>
</dbReference>
<dbReference type="EMBL" id="NQWI01000036">
    <property type="protein sequence ID" value="PDW03234.1"/>
    <property type="molecule type" value="Genomic_DNA"/>
</dbReference>
<dbReference type="InterPro" id="IPR028098">
    <property type="entry name" value="Glyco_trans_4-like_N"/>
</dbReference>
<dbReference type="PANTHER" id="PTHR45947">
    <property type="entry name" value="SULFOQUINOVOSYL TRANSFERASE SQD2"/>
    <property type="match status" value="1"/>
</dbReference>
<dbReference type="InterPro" id="IPR050194">
    <property type="entry name" value="Glycosyltransferase_grp1"/>
</dbReference>
<dbReference type="SUPFAM" id="SSF53756">
    <property type="entry name" value="UDP-Glycosyltransferase/glycogen phosphorylase"/>
    <property type="match status" value="1"/>
</dbReference>
<protein>
    <recommendedName>
        <fullName evidence="1">Glycosyltransferase subfamily 4-like N-terminal domain-containing protein</fullName>
    </recommendedName>
</protein>
<evidence type="ECO:0000313" key="2">
    <source>
        <dbReference type="EMBL" id="PDW03234.1"/>
    </source>
</evidence>
<dbReference type="Pfam" id="PF13439">
    <property type="entry name" value="Glyco_transf_4"/>
    <property type="match status" value="1"/>
</dbReference>
<reference evidence="3" key="1">
    <citation type="submission" date="2017-08" db="EMBL/GenBank/DDBJ databases">
        <authorList>
            <person name="Grouzdev D.S."/>
            <person name="Gaisin V.A."/>
            <person name="Rysina M.S."/>
            <person name="Gorlenko V.M."/>
        </authorList>
    </citation>
    <scope>NUCLEOTIDE SEQUENCE [LARGE SCALE GENOMIC DNA]</scope>
    <source>
        <strain evidence="3">Kir15-3F</strain>
    </source>
</reference>
<sequence>MRVLMLNYEYPPIGGGAAPITQAFAEELAGAKHNVDVVTMSYRTLPFYEMRKDGYLRIFRVPSIRQSPVRAGILEMASYLVSALPWTILLTRHLHYDLIHTHFLFPTGVLGAAVKRLREIPLIVTIHGSDVPGYNPDRFKLGHRLLSPLWQQVVNQTDAIISPSAYLGKLLQQSASAEVYTIPYGFNPPPASNVVRRQRILFASRLFPRKGAQFMLEALAGLDLRGWEVIIAGDGPMGGALQAQAQQLGLTVEFPGFVKGQKLQDLYASSAIFVFPSLHDNFPVVLLEALNHGCAIVTNACSGMPEVVGEAGLLVPPHDIGALRAAIHRLMNDVGLRETLGRRGRERIGELGWESILQQHLGLYEKVIGS</sequence>
<dbReference type="AlphaFoldDB" id="A0A2A6RJD2"/>
<evidence type="ECO:0000313" key="3">
    <source>
        <dbReference type="Proteomes" id="UP000220527"/>
    </source>
</evidence>
<accession>A0A2A6RJD2</accession>
<dbReference type="GO" id="GO:0016757">
    <property type="term" value="F:glycosyltransferase activity"/>
    <property type="evidence" value="ECO:0007669"/>
    <property type="project" value="TreeGrafter"/>
</dbReference>
<organism evidence="2 3">
    <name type="scientific">Candidatus Viridilinea mediisalina</name>
    <dbReference type="NCBI Taxonomy" id="2024553"/>
    <lineage>
        <taxon>Bacteria</taxon>
        <taxon>Bacillati</taxon>
        <taxon>Chloroflexota</taxon>
        <taxon>Chloroflexia</taxon>
        <taxon>Chloroflexales</taxon>
        <taxon>Chloroflexineae</taxon>
        <taxon>Oscillochloridaceae</taxon>
        <taxon>Candidatus Viridilinea</taxon>
    </lineage>
</organism>
<name>A0A2A6RJD2_9CHLR</name>
<evidence type="ECO:0000259" key="1">
    <source>
        <dbReference type="Pfam" id="PF13439"/>
    </source>
</evidence>
<gene>
    <name evidence="2" type="ORF">CJ255_09955</name>
</gene>
<dbReference type="CDD" id="cd03801">
    <property type="entry name" value="GT4_PimA-like"/>
    <property type="match status" value="1"/>
</dbReference>
<feature type="domain" description="Glycosyltransferase subfamily 4-like N-terminal" evidence="1">
    <location>
        <begin position="15"/>
        <end position="187"/>
    </location>
</feature>
<dbReference type="PANTHER" id="PTHR45947:SF3">
    <property type="entry name" value="SULFOQUINOVOSYL TRANSFERASE SQD2"/>
    <property type="match status" value="1"/>
</dbReference>
<dbReference type="Proteomes" id="UP000220527">
    <property type="component" value="Unassembled WGS sequence"/>
</dbReference>
<dbReference type="RefSeq" id="WP_097643954.1">
    <property type="nucleotide sequence ID" value="NZ_NQWI01000036.1"/>
</dbReference>